<dbReference type="InterPro" id="IPR023346">
    <property type="entry name" value="Lysozyme-like_dom_sf"/>
</dbReference>
<dbReference type="Pfam" id="PF01464">
    <property type="entry name" value="SLT"/>
    <property type="match status" value="1"/>
</dbReference>
<comment type="similarity">
    <text evidence="1">Belongs to the transglycosylase Slt family.</text>
</comment>
<dbReference type="Gene3D" id="1.10.1240.20">
    <property type="entry name" value="Lytic transglycosylase, superhelical linker domain"/>
    <property type="match status" value="1"/>
</dbReference>
<dbReference type="Gene3D" id="1.25.20.10">
    <property type="entry name" value="Bacterial muramidases"/>
    <property type="match status" value="1"/>
</dbReference>
<dbReference type="InterPro" id="IPR008258">
    <property type="entry name" value="Transglycosylase_SLT_dom_1"/>
</dbReference>
<dbReference type="SUPFAM" id="SSF48435">
    <property type="entry name" value="Bacterial muramidases"/>
    <property type="match status" value="1"/>
</dbReference>
<gene>
    <name evidence="7" type="ORF">H9L17_11195</name>
</gene>
<evidence type="ECO:0000259" key="6">
    <source>
        <dbReference type="Pfam" id="PF14718"/>
    </source>
</evidence>
<dbReference type="InterPro" id="IPR037061">
    <property type="entry name" value="Lytic_TGlycoase_superhlx_L_sf"/>
</dbReference>
<dbReference type="InterPro" id="IPR012289">
    <property type="entry name" value="Lytic_TGlycosylase_superhlx_L"/>
</dbReference>
<evidence type="ECO:0000256" key="1">
    <source>
        <dbReference type="ARBA" id="ARBA00007734"/>
    </source>
</evidence>
<dbReference type="PANTHER" id="PTHR37423:SF5">
    <property type="entry name" value="SOLUBLE LYTIC MUREIN TRANSGLYCOSYLASE"/>
    <property type="match status" value="1"/>
</dbReference>
<keyword evidence="2 4" id="KW-0732">Signal</keyword>
<feature type="region of interest" description="Disordered" evidence="3">
    <location>
        <begin position="665"/>
        <end position="695"/>
    </location>
</feature>
<reference evidence="7 8" key="1">
    <citation type="submission" date="2020-08" db="EMBL/GenBank/DDBJ databases">
        <title>Genome sequence of Thermomonas brevis KACC 16975T.</title>
        <authorList>
            <person name="Hyun D.-W."/>
            <person name="Bae J.-W."/>
        </authorList>
    </citation>
    <scope>NUCLEOTIDE SEQUENCE [LARGE SCALE GENOMIC DNA]</scope>
    <source>
        <strain evidence="7 8">KACC 16975</strain>
    </source>
</reference>
<name>A0A7G9QQY2_9GAMM</name>
<dbReference type="PANTHER" id="PTHR37423">
    <property type="entry name" value="SOLUBLE LYTIC MUREIN TRANSGLYCOSYLASE-RELATED"/>
    <property type="match status" value="1"/>
</dbReference>
<dbReference type="GO" id="GO:0042597">
    <property type="term" value="C:periplasmic space"/>
    <property type="evidence" value="ECO:0007669"/>
    <property type="project" value="InterPro"/>
</dbReference>
<evidence type="ECO:0000313" key="7">
    <source>
        <dbReference type="EMBL" id="QNN45757.1"/>
    </source>
</evidence>
<keyword evidence="8" id="KW-1185">Reference proteome</keyword>
<evidence type="ECO:0000259" key="5">
    <source>
        <dbReference type="Pfam" id="PF01464"/>
    </source>
</evidence>
<proteinExistence type="inferred from homology"/>
<dbReference type="Proteomes" id="UP000515977">
    <property type="component" value="Chromosome"/>
</dbReference>
<dbReference type="AlphaFoldDB" id="A0A7G9QQY2"/>
<feature type="chain" id="PRO_5028913850" evidence="4">
    <location>
        <begin position="25"/>
        <end position="695"/>
    </location>
</feature>
<dbReference type="SUPFAM" id="SSF53955">
    <property type="entry name" value="Lysozyme-like"/>
    <property type="match status" value="1"/>
</dbReference>
<dbReference type="Pfam" id="PF14718">
    <property type="entry name" value="SLT_L"/>
    <property type="match status" value="1"/>
</dbReference>
<sequence>MHKFAPSLLLALPLLACVPATVRAQSAPPSASPSVPLIAAAPTKIAPPDPALKAAFDAAARGGLDDVALAGFRSQPLAGWLEYAALRTQFDTLPVARGNAFLATRKGEPVAAPFRSDWLNALARRNEWQAFLANWDSGIDDAALRCLRLQALMAMNRADAQWTTDAQALWRSSGSSLPAQCDAPFALLAAQGGLTDALRWERYDKAAAGAQTGVMRSIARGFSAPADAAQATLYAAYLDAPAADVATWPSTPRSRLVASTALAKLAKADPDRAEALLPVVAKALTFGDDENGRVLYQIALWTVASYLPDSARRLANVPVSAYDDSLQEWRVREALSRGDWAAALAAIRRMPDAQRNDSRWLYFAARTSELTGDAAGAKALYAQAARKPDFHGFLAADRLGQPYALCPWQPASAPAAKQAIARDPNIVRALQLFQLDRKGWAAREWNAALARFGDEQRRLAVEVAQDNGWFDRAVFGLVNVGGKRYPEEQRLYRLRFPLHHDAAIRREAARNNLDPAWVAAEIRAESVFDPNARSGADARGLMQVVPATGAAIAAKIGQPWSGGDTLFDADANIAIGSAYLRQLMDRYGGKPYQVIAGYNAGPTPLNRWMSQRPAMDPDFWIETISYKETREYVARVLSFSTVYDWRLNGDALRLTDRMQGLTGGSRKPFACPAEPPAASVAPAAPAAAQPAKRGR</sequence>
<dbReference type="EMBL" id="CP060711">
    <property type="protein sequence ID" value="QNN45757.1"/>
    <property type="molecule type" value="Genomic_DNA"/>
</dbReference>
<organism evidence="7 8">
    <name type="scientific">Thermomonas brevis</name>
    <dbReference type="NCBI Taxonomy" id="215691"/>
    <lineage>
        <taxon>Bacteria</taxon>
        <taxon>Pseudomonadati</taxon>
        <taxon>Pseudomonadota</taxon>
        <taxon>Gammaproteobacteria</taxon>
        <taxon>Lysobacterales</taxon>
        <taxon>Lysobacteraceae</taxon>
        <taxon>Thermomonas</taxon>
    </lineage>
</organism>
<evidence type="ECO:0000256" key="4">
    <source>
        <dbReference type="SAM" id="SignalP"/>
    </source>
</evidence>
<feature type="compositionally biased region" description="Low complexity" evidence="3">
    <location>
        <begin position="670"/>
        <end position="695"/>
    </location>
</feature>
<feature type="domain" description="Transglycosylase SLT" evidence="5">
    <location>
        <begin position="504"/>
        <end position="615"/>
    </location>
</feature>
<dbReference type="Gene3D" id="1.10.530.10">
    <property type="match status" value="1"/>
</dbReference>
<evidence type="ECO:0000313" key="8">
    <source>
        <dbReference type="Proteomes" id="UP000515977"/>
    </source>
</evidence>
<dbReference type="KEGG" id="tbv:H9L17_11195"/>
<dbReference type="GO" id="GO:0004553">
    <property type="term" value="F:hydrolase activity, hydrolyzing O-glycosyl compounds"/>
    <property type="evidence" value="ECO:0007669"/>
    <property type="project" value="InterPro"/>
</dbReference>
<feature type="domain" description="Lytic transglycosylase superhelical linker" evidence="6">
    <location>
        <begin position="420"/>
        <end position="478"/>
    </location>
</feature>
<dbReference type="InterPro" id="IPR008939">
    <property type="entry name" value="Lytic_TGlycosylase_superhlx_U"/>
</dbReference>
<accession>A0A7G9QQY2</accession>
<dbReference type="CDD" id="cd13401">
    <property type="entry name" value="Slt70-like"/>
    <property type="match status" value="1"/>
</dbReference>
<feature type="signal peptide" evidence="4">
    <location>
        <begin position="1"/>
        <end position="24"/>
    </location>
</feature>
<dbReference type="RefSeq" id="WP_187569524.1">
    <property type="nucleotide sequence ID" value="NZ_CP060711.1"/>
</dbReference>
<evidence type="ECO:0000256" key="2">
    <source>
        <dbReference type="ARBA" id="ARBA00022729"/>
    </source>
</evidence>
<protein>
    <submittedName>
        <fullName evidence="7">Lytic transglycosylase domain-containing protein</fullName>
    </submittedName>
</protein>
<evidence type="ECO:0000256" key="3">
    <source>
        <dbReference type="SAM" id="MobiDB-lite"/>
    </source>
</evidence>